<dbReference type="PANTHER" id="PTHR10434:SF11">
    <property type="entry name" value="1-ACYL-SN-GLYCEROL-3-PHOSPHATE ACYLTRANSFERASE"/>
    <property type="match status" value="1"/>
</dbReference>
<keyword evidence="3" id="KW-0012">Acyltransferase</keyword>
<dbReference type="Proteomes" id="UP000620550">
    <property type="component" value="Unassembled WGS sequence"/>
</dbReference>
<comment type="caution">
    <text evidence="5">The sequence shown here is derived from an EMBL/GenBank/DDBJ whole genome shotgun (WGS) entry which is preliminary data.</text>
</comment>
<dbReference type="Pfam" id="PF01553">
    <property type="entry name" value="Acyltransferase"/>
    <property type="match status" value="1"/>
</dbReference>
<reference evidence="6" key="1">
    <citation type="journal article" date="2019" name="Int. J. Syst. Evol. Microbiol.">
        <title>The Global Catalogue of Microorganisms (GCM) 10K type strain sequencing project: providing services to taxonomists for standard genome sequencing and annotation.</title>
        <authorList>
            <consortium name="The Broad Institute Genomics Platform"/>
            <consortium name="The Broad Institute Genome Sequencing Center for Infectious Disease"/>
            <person name="Wu L."/>
            <person name="Ma J."/>
        </authorList>
    </citation>
    <scope>NUCLEOTIDE SEQUENCE [LARGE SCALE GENOMIC DNA]</scope>
    <source>
        <strain evidence="6">CGMCC 1.12966</strain>
    </source>
</reference>
<evidence type="ECO:0000259" key="4">
    <source>
        <dbReference type="SMART" id="SM00563"/>
    </source>
</evidence>
<dbReference type="PANTHER" id="PTHR10434">
    <property type="entry name" value="1-ACYL-SN-GLYCEROL-3-PHOSPHATE ACYLTRANSFERASE"/>
    <property type="match status" value="1"/>
</dbReference>
<dbReference type="InterPro" id="IPR002123">
    <property type="entry name" value="Plipid/glycerol_acylTrfase"/>
</dbReference>
<gene>
    <name evidence="5" type="ORF">GCM10017764_06460</name>
</gene>
<dbReference type="EMBL" id="BNAF01000002">
    <property type="protein sequence ID" value="GHE23678.1"/>
    <property type="molecule type" value="Genomic_DNA"/>
</dbReference>
<dbReference type="SMART" id="SM00563">
    <property type="entry name" value="PlsC"/>
    <property type="match status" value="1"/>
</dbReference>
<evidence type="ECO:0000313" key="6">
    <source>
        <dbReference type="Proteomes" id="UP000620550"/>
    </source>
</evidence>
<feature type="domain" description="Phospholipid/glycerol acyltransferase" evidence="4">
    <location>
        <begin position="1"/>
        <end position="90"/>
    </location>
</feature>
<keyword evidence="6" id="KW-1185">Reference proteome</keyword>
<sequence length="147" mass="16712">MGKVELLDNPVTRIFFETVDIPVKRDSKVSAFKAYKRALELLAEEKSLVIFPEGKIDDNFPPTLHPFKSGAFRLATEHNIPILPVIIQNAWEVFWDDGRKFGTKPGVIQVTVLAPIDTQDYGKENAEQLETTVYGKMKDAWDLYNKS</sequence>
<keyword evidence="2" id="KW-0808">Transferase</keyword>
<protein>
    <recommendedName>
        <fullName evidence="4">Phospholipid/glycerol acyltransferase domain-containing protein</fullName>
    </recommendedName>
</protein>
<evidence type="ECO:0000313" key="5">
    <source>
        <dbReference type="EMBL" id="GHE23678.1"/>
    </source>
</evidence>
<proteinExistence type="predicted"/>
<dbReference type="SUPFAM" id="SSF69593">
    <property type="entry name" value="Glycerol-3-phosphate (1)-acyltransferase"/>
    <property type="match status" value="1"/>
</dbReference>
<evidence type="ECO:0000256" key="1">
    <source>
        <dbReference type="ARBA" id="ARBA00005189"/>
    </source>
</evidence>
<accession>A0ABQ3HTI2</accession>
<evidence type="ECO:0000256" key="2">
    <source>
        <dbReference type="ARBA" id="ARBA00022679"/>
    </source>
</evidence>
<organism evidence="5 6">
    <name type="scientific">Sphingobacterium griseoflavum</name>
    <dbReference type="NCBI Taxonomy" id="1474952"/>
    <lineage>
        <taxon>Bacteria</taxon>
        <taxon>Pseudomonadati</taxon>
        <taxon>Bacteroidota</taxon>
        <taxon>Sphingobacteriia</taxon>
        <taxon>Sphingobacteriales</taxon>
        <taxon>Sphingobacteriaceae</taxon>
        <taxon>Sphingobacterium</taxon>
    </lineage>
</organism>
<name>A0ABQ3HTI2_9SPHI</name>
<evidence type="ECO:0000256" key="3">
    <source>
        <dbReference type="ARBA" id="ARBA00023315"/>
    </source>
</evidence>
<dbReference type="CDD" id="cd07989">
    <property type="entry name" value="LPLAT_AGPAT-like"/>
    <property type="match status" value="1"/>
</dbReference>
<comment type="pathway">
    <text evidence="1">Lipid metabolism.</text>
</comment>